<accession>A0A8S5LST0</accession>
<dbReference type="EMBL" id="BK014727">
    <property type="protein sequence ID" value="DAD72986.1"/>
    <property type="molecule type" value="Genomic_DNA"/>
</dbReference>
<proteinExistence type="predicted"/>
<organism evidence="1">
    <name type="scientific">Siphoviridae sp. ctMAv2</name>
    <dbReference type="NCBI Taxonomy" id="2826258"/>
    <lineage>
        <taxon>Viruses</taxon>
        <taxon>Duplodnaviria</taxon>
        <taxon>Heunggongvirae</taxon>
        <taxon>Uroviricota</taxon>
        <taxon>Caudoviricetes</taxon>
    </lineage>
</organism>
<protein>
    <submittedName>
        <fullName evidence="1">Zinc-ribbon domain protein</fullName>
    </submittedName>
</protein>
<sequence length="74" mass="8223">MFYVKEKVSDAMEVTIEITDENVFSRCPVCGEEVQVDIAELLSDGESDLFGTSVLCSDCTRKMMGGRKHVSEQV</sequence>
<reference evidence="1" key="1">
    <citation type="journal article" date="2021" name="Proc. Natl. Acad. Sci. U.S.A.">
        <title>A Catalog of Tens of Thousands of Viruses from Human Metagenomes Reveals Hidden Associations with Chronic Diseases.</title>
        <authorList>
            <person name="Tisza M.J."/>
            <person name="Buck C.B."/>
        </authorList>
    </citation>
    <scope>NUCLEOTIDE SEQUENCE</scope>
    <source>
        <strain evidence="1">CtMAv2</strain>
    </source>
</reference>
<name>A0A8S5LST0_9CAUD</name>
<evidence type="ECO:0000313" key="1">
    <source>
        <dbReference type="EMBL" id="DAD72986.1"/>
    </source>
</evidence>